<dbReference type="PROSITE" id="PS50181">
    <property type="entry name" value="FBOX"/>
    <property type="match status" value="1"/>
</dbReference>
<dbReference type="InterPro" id="IPR036047">
    <property type="entry name" value="F-box-like_dom_sf"/>
</dbReference>
<keyword evidence="2" id="KW-1185">Reference proteome</keyword>
<dbReference type="CDD" id="cd09917">
    <property type="entry name" value="F-box_SF"/>
    <property type="match status" value="1"/>
</dbReference>
<sequence>MNLSTLPKVILREMLQYVSIKDRLALRLTCRAFAKLVAETNAGYYDGICAVDAPTFDHKKQPCENLISVHIGGASFHGVTKKDEEINRILYLRNLLFRGILDDSIPFAFVRKLVRKVKIRNVHLIVNSGLQLEHAHQLITDYKESTLTMELLFRPKIGKLLMIPPMTEMKIALHNQSTWSLDLFLKLLAAQPNLTLEEPVEDMTLPNLERVVQLLSAIDHPRRVRFRVRNDTMSLSSHGIDALFEIVFVTTRDALLRLGYQRCLIELKNIDWKDDEEYADVYITNCDAWWRNSWQNPE</sequence>
<dbReference type="SUPFAM" id="SSF81383">
    <property type="entry name" value="F-box domain"/>
    <property type="match status" value="1"/>
</dbReference>
<evidence type="ECO:0000313" key="2">
    <source>
        <dbReference type="Proteomes" id="UP000005239"/>
    </source>
</evidence>
<name>A0A2A6CNL7_PRIPA</name>
<gene>
    <name evidence="1" type="primary">WBGene00279775</name>
</gene>
<dbReference type="AlphaFoldDB" id="A0A2A6CNL7"/>
<reference evidence="2" key="1">
    <citation type="journal article" date="2008" name="Nat. Genet.">
        <title>The Pristionchus pacificus genome provides a unique perspective on nematode lifestyle and parasitism.</title>
        <authorList>
            <person name="Dieterich C."/>
            <person name="Clifton S.W."/>
            <person name="Schuster L.N."/>
            <person name="Chinwalla A."/>
            <person name="Delehaunty K."/>
            <person name="Dinkelacker I."/>
            <person name="Fulton L."/>
            <person name="Fulton R."/>
            <person name="Godfrey J."/>
            <person name="Minx P."/>
            <person name="Mitreva M."/>
            <person name="Roeseler W."/>
            <person name="Tian H."/>
            <person name="Witte H."/>
            <person name="Yang S.P."/>
            <person name="Wilson R.K."/>
            <person name="Sommer R.J."/>
        </authorList>
    </citation>
    <scope>NUCLEOTIDE SEQUENCE [LARGE SCALE GENOMIC DNA]</scope>
    <source>
        <strain evidence="2">PS312</strain>
    </source>
</reference>
<reference evidence="1" key="2">
    <citation type="submission" date="2022-06" db="UniProtKB">
        <authorList>
            <consortium name="EnsemblMetazoa"/>
        </authorList>
    </citation>
    <scope>IDENTIFICATION</scope>
    <source>
        <strain evidence="1">PS312</strain>
    </source>
</reference>
<organism evidence="1 2">
    <name type="scientific">Pristionchus pacificus</name>
    <name type="common">Parasitic nematode worm</name>
    <dbReference type="NCBI Taxonomy" id="54126"/>
    <lineage>
        <taxon>Eukaryota</taxon>
        <taxon>Metazoa</taxon>
        <taxon>Ecdysozoa</taxon>
        <taxon>Nematoda</taxon>
        <taxon>Chromadorea</taxon>
        <taxon>Rhabditida</taxon>
        <taxon>Rhabditina</taxon>
        <taxon>Diplogasteromorpha</taxon>
        <taxon>Diplogasteroidea</taxon>
        <taxon>Neodiplogasteridae</taxon>
        <taxon>Pristionchus</taxon>
    </lineage>
</organism>
<proteinExistence type="predicted"/>
<dbReference type="Proteomes" id="UP000005239">
    <property type="component" value="Unassembled WGS sequence"/>
</dbReference>
<accession>A0A8R1V0R1</accession>
<dbReference type="EnsemblMetazoa" id="PPA41406.1">
    <property type="protein sequence ID" value="PPA41406.1"/>
    <property type="gene ID" value="WBGene00279775"/>
</dbReference>
<dbReference type="SMART" id="SM00256">
    <property type="entry name" value="FBOX"/>
    <property type="match status" value="1"/>
</dbReference>
<dbReference type="InterPro" id="IPR001810">
    <property type="entry name" value="F-box_dom"/>
</dbReference>
<accession>A0A2A6CNL7</accession>
<protein>
    <submittedName>
        <fullName evidence="1">F-box domain-containing protein</fullName>
    </submittedName>
</protein>
<evidence type="ECO:0000313" key="1">
    <source>
        <dbReference type="EnsemblMetazoa" id="PPA41406.1"/>
    </source>
</evidence>
<dbReference type="Pfam" id="PF00646">
    <property type="entry name" value="F-box"/>
    <property type="match status" value="1"/>
</dbReference>